<dbReference type="InterPro" id="IPR017968">
    <property type="entry name" value="Acylphosphatase_CS"/>
</dbReference>
<dbReference type="SUPFAM" id="SSF54975">
    <property type="entry name" value="Acylphosphatase/BLUF domain-like"/>
    <property type="match status" value="1"/>
</dbReference>
<dbReference type="PROSITE" id="PS51160">
    <property type="entry name" value="ACYLPHOSPHATASE_3"/>
    <property type="match status" value="1"/>
</dbReference>
<feature type="domain" description="Acylphosphatase-like" evidence="3">
    <location>
        <begin position="55"/>
        <end position="141"/>
    </location>
</feature>
<evidence type="ECO:0000256" key="2">
    <source>
        <dbReference type="RuleBase" id="RU004168"/>
    </source>
</evidence>
<dbReference type="Proteomes" id="UP000825935">
    <property type="component" value="Chromosome 28"/>
</dbReference>
<protein>
    <recommendedName>
        <fullName evidence="1">acylphosphatase</fullName>
        <ecNumber evidence="1">3.6.1.7</ecNumber>
    </recommendedName>
</protein>
<dbReference type="Pfam" id="PF00708">
    <property type="entry name" value="Acylphosphatase"/>
    <property type="match status" value="1"/>
</dbReference>
<dbReference type="PRINTS" id="PR00112">
    <property type="entry name" value="ACYLPHPHTASE"/>
</dbReference>
<dbReference type="AlphaFoldDB" id="A0A8T2REI3"/>
<evidence type="ECO:0000259" key="3">
    <source>
        <dbReference type="PROSITE" id="PS51160"/>
    </source>
</evidence>
<dbReference type="PANTHER" id="PTHR47268">
    <property type="entry name" value="ACYLPHOSPHATASE"/>
    <property type="match status" value="1"/>
</dbReference>
<dbReference type="NCBIfam" id="NF010996">
    <property type="entry name" value="PRK14421.1"/>
    <property type="match status" value="1"/>
</dbReference>
<evidence type="ECO:0000256" key="1">
    <source>
        <dbReference type="PROSITE-ProRule" id="PRU00520"/>
    </source>
</evidence>
<gene>
    <name evidence="4" type="ORF">KP509_28G049800</name>
</gene>
<comment type="caution">
    <text evidence="4">The sequence shown here is derived from an EMBL/GenBank/DDBJ whole genome shotgun (WGS) entry which is preliminary data.</text>
</comment>
<dbReference type="OrthoDB" id="7961613at2759"/>
<name>A0A8T2REI3_CERRI</name>
<dbReference type="EC" id="3.6.1.7" evidence="1"/>
<feature type="active site" evidence="1">
    <location>
        <position position="88"/>
    </location>
</feature>
<evidence type="ECO:0000313" key="5">
    <source>
        <dbReference type="Proteomes" id="UP000825935"/>
    </source>
</evidence>
<dbReference type="InterPro" id="IPR001792">
    <property type="entry name" value="Acylphosphatase-like_dom"/>
</dbReference>
<dbReference type="PANTHER" id="PTHR47268:SF4">
    <property type="entry name" value="ACYLPHOSPHATASE"/>
    <property type="match status" value="1"/>
</dbReference>
<organism evidence="4 5">
    <name type="scientific">Ceratopteris richardii</name>
    <name type="common">Triangle waterfern</name>
    <dbReference type="NCBI Taxonomy" id="49495"/>
    <lineage>
        <taxon>Eukaryota</taxon>
        <taxon>Viridiplantae</taxon>
        <taxon>Streptophyta</taxon>
        <taxon>Embryophyta</taxon>
        <taxon>Tracheophyta</taxon>
        <taxon>Polypodiopsida</taxon>
        <taxon>Polypodiidae</taxon>
        <taxon>Polypodiales</taxon>
        <taxon>Pteridineae</taxon>
        <taxon>Pteridaceae</taxon>
        <taxon>Parkerioideae</taxon>
        <taxon>Ceratopteris</taxon>
    </lineage>
</organism>
<accession>A0A8T2REI3</accession>
<dbReference type="PROSITE" id="PS00151">
    <property type="entry name" value="ACYLPHOSPHATASE_2"/>
    <property type="match status" value="1"/>
</dbReference>
<dbReference type="EMBL" id="CM035433">
    <property type="protein sequence ID" value="KAH7293955.1"/>
    <property type="molecule type" value="Genomic_DNA"/>
</dbReference>
<dbReference type="InterPro" id="IPR036046">
    <property type="entry name" value="Acylphosphatase-like_dom_sf"/>
</dbReference>
<comment type="similarity">
    <text evidence="2">Belongs to the acylphosphatase family.</text>
</comment>
<feature type="active site" evidence="1">
    <location>
        <position position="70"/>
    </location>
</feature>
<dbReference type="GO" id="GO:0003998">
    <property type="term" value="F:acylphosphatase activity"/>
    <property type="evidence" value="ECO:0007669"/>
    <property type="project" value="UniProtKB-EC"/>
</dbReference>
<dbReference type="InterPro" id="IPR020456">
    <property type="entry name" value="Acylphosphatase"/>
</dbReference>
<proteinExistence type="inferred from homology"/>
<keyword evidence="1" id="KW-0378">Hydrolase</keyword>
<comment type="catalytic activity">
    <reaction evidence="1">
        <text>an acyl phosphate + H2O = a carboxylate + phosphate + H(+)</text>
        <dbReference type="Rhea" id="RHEA:14965"/>
        <dbReference type="ChEBI" id="CHEBI:15377"/>
        <dbReference type="ChEBI" id="CHEBI:15378"/>
        <dbReference type="ChEBI" id="CHEBI:29067"/>
        <dbReference type="ChEBI" id="CHEBI:43474"/>
        <dbReference type="ChEBI" id="CHEBI:59918"/>
        <dbReference type="EC" id="3.6.1.7"/>
    </reaction>
</comment>
<evidence type="ECO:0000313" key="4">
    <source>
        <dbReference type="EMBL" id="KAH7293955.1"/>
    </source>
</evidence>
<dbReference type="OMA" id="VQENHAP"/>
<keyword evidence="5" id="KW-1185">Reference proteome</keyword>
<dbReference type="Gene3D" id="3.30.70.100">
    <property type="match status" value="1"/>
</dbReference>
<sequence length="143" mass="15598">MANVLTTQNIVLNSVQTVKFLPSPSRWEGQRTLKVMASTSPSGPAEPTPAEDVKTVNVRIKGRVQGVFYRNWTVETAKKLGLDGWVRNRRDGSVEAVFAGKASVVDLMVENCRSGPPAAMVTSLNVQPVSIEVPSGFERRKSE</sequence>
<reference evidence="4" key="1">
    <citation type="submission" date="2021-08" db="EMBL/GenBank/DDBJ databases">
        <title>WGS assembly of Ceratopteris richardii.</title>
        <authorList>
            <person name="Marchant D.B."/>
            <person name="Chen G."/>
            <person name="Jenkins J."/>
            <person name="Shu S."/>
            <person name="Leebens-Mack J."/>
            <person name="Grimwood J."/>
            <person name="Schmutz J."/>
            <person name="Soltis P."/>
            <person name="Soltis D."/>
            <person name="Chen Z.-H."/>
        </authorList>
    </citation>
    <scope>NUCLEOTIDE SEQUENCE</scope>
    <source>
        <strain evidence="4">Whitten #5841</strain>
        <tissue evidence="4">Leaf</tissue>
    </source>
</reference>